<dbReference type="SUPFAM" id="SSF56954">
    <property type="entry name" value="Outer membrane efflux proteins (OEP)"/>
    <property type="match status" value="1"/>
</dbReference>
<dbReference type="GO" id="GO:0009279">
    <property type="term" value="C:cell outer membrane"/>
    <property type="evidence" value="ECO:0007669"/>
    <property type="project" value="UniProtKB-SubCell"/>
</dbReference>
<keyword evidence="7" id="KW-0998">Cell outer membrane</keyword>
<keyword evidence="10" id="KW-1185">Reference proteome</keyword>
<dbReference type="Pfam" id="PF02321">
    <property type="entry name" value="OEP"/>
    <property type="match status" value="2"/>
</dbReference>
<dbReference type="InterPro" id="IPR051906">
    <property type="entry name" value="TolC-like"/>
</dbReference>
<dbReference type="InterPro" id="IPR010130">
    <property type="entry name" value="T1SS_OMP_TolC"/>
</dbReference>
<keyword evidence="6" id="KW-0472">Membrane</keyword>
<evidence type="ECO:0000256" key="4">
    <source>
        <dbReference type="ARBA" id="ARBA00022452"/>
    </source>
</evidence>
<gene>
    <name evidence="9" type="ORF">E4Z66_10395</name>
</gene>
<dbReference type="Gene3D" id="1.20.1600.10">
    <property type="entry name" value="Outer membrane efflux proteins (OEP)"/>
    <property type="match status" value="1"/>
</dbReference>
<dbReference type="RefSeq" id="WP_136462911.1">
    <property type="nucleotide sequence ID" value="NZ_SRKY01000002.1"/>
</dbReference>
<accession>A0A4S4NEV2</accession>
<name>A0A4S4NEV2_9RHOB</name>
<evidence type="ECO:0000256" key="7">
    <source>
        <dbReference type="ARBA" id="ARBA00023237"/>
    </source>
</evidence>
<dbReference type="Proteomes" id="UP000306602">
    <property type="component" value="Unassembled WGS sequence"/>
</dbReference>
<dbReference type="AlphaFoldDB" id="A0A4S4NEV2"/>
<feature type="coiled-coil region" evidence="8">
    <location>
        <begin position="353"/>
        <end position="380"/>
    </location>
</feature>
<comment type="subcellular location">
    <subcellularLocation>
        <location evidence="1">Cell outer membrane</location>
    </subcellularLocation>
</comment>
<dbReference type="EMBL" id="SRKY01000002">
    <property type="protein sequence ID" value="THH37315.1"/>
    <property type="molecule type" value="Genomic_DNA"/>
</dbReference>
<dbReference type="PANTHER" id="PTHR30026">
    <property type="entry name" value="OUTER MEMBRANE PROTEIN TOLC"/>
    <property type="match status" value="1"/>
</dbReference>
<dbReference type="GO" id="GO:0015562">
    <property type="term" value="F:efflux transmembrane transporter activity"/>
    <property type="evidence" value="ECO:0007669"/>
    <property type="project" value="InterPro"/>
</dbReference>
<evidence type="ECO:0000313" key="10">
    <source>
        <dbReference type="Proteomes" id="UP000306602"/>
    </source>
</evidence>
<sequence>MLKQGLRVTRALVVMVGTATAPFAAGAETLRDALVGSYYHSGLLDQNRAVLRAADEDVAQAVAALRPILNWSAELSRSFGDTRSSSTGFLRIGINTTALELGLSAQLLLWDNAQTKLGIEAVKEVVLATRQQLIAVEQQVFLRAVSAYFNVRRAAENVTLRRNNLRVLTEQLRAAEDRFEVGEVTRTDVAQAQASLAAARSGLASAMGDLVQAQEEYANVVGRKPGQLAAPGRLPRLETQIPRAKEIAVRNHPSLKQVQHQVAAADIRVEAAKRSASPTVNAVGTIGLSDNLNNRGRTNSYSFGIEASGPIYQGGALASVTRQAIANRDAQRGLLHTTRHDIRQDVGNAYASLQAATAQLQSTEEQIRAARVAFRGVREEATLGARTTLDVLNAEQDLLDAQAARISAEADRYIAAYSVLSAMGQLTVTGLGLGIQQYDPSSYYDLVKTAPVASSAQGKKLDRVLKSLQKD</sequence>
<dbReference type="GO" id="GO:0015288">
    <property type="term" value="F:porin activity"/>
    <property type="evidence" value="ECO:0007669"/>
    <property type="project" value="TreeGrafter"/>
</dbReference>
<dbReference type="OrthoDB" id="9789368at2"/>
<proteinExistence type="inferred from homology"/>
<reference evidence="9 10" key="1">
    <citation type="submission" date="2019-04" db="EMBL/GenBank/DDBJ databases">
        <title>Shimia ponticola sp. nov., isolated from seawater.</title>
        <authorList>
            <person name="Kim Y.-O."/>
            <person name="Yoon J.-H."/>
        </authorList>
    </citation>
    <scope>NUCLEOTIDE SEQUENCE [LARGE SCALE GENOMIC DNA]</scope>
    <source>
        <strain evidence="9 10">MYP11</strain>
    </source>
</reference>
<keyword evidence="5" id="KW-0812">Transmembrane</keyword>
<evidence type="ECO:0000256" key="1">
    <source>
        <dbReference type="ARBA" id="ARBA00004442"/>
    </source>
</evidence>
<evidence type="ECO:0000256" key="3">
    <source>
        <dbReference type="ARBA" id="ARBA00022448"/>
    </source>
</evidence>
<protein>
    <submittedName>
        <fullName evidence="9">Transporter</fullName>
    </submittedName>
</protein>
<organism evidence="9 10">
    <name type="scientific">Aliishimia ponticola</name>
    <dbReference type="NCBI Taxonomy" id="2499833"/>
    <lineage>
        <taxon>Bacteria</taxon>
        <taxon>Pseudomonadati</taxon>
        <taxon>Pseudomonadota</taxon>
        <taxon>Alphaproteobacteria</taxon>
        <taxon>Rhodobacterales</taxon>
        <taxon>Paracoccaceae</taxon>
        <taxon>Aliishimia</taxon>
    </lineage>
</organism>
<evidence type="ECO:0000256" key="5">
    <source>
        <dbReference type="ARBA" id="ARBA00022692"/>
    </source>
</evidence>
<keyword evidence="8" id="KW-0175">Coiled coil</keyword>
<keyword evidence="4" id="KW-1134">Transmembrane beta strand</keyword>
<keyword evidence="3" id="KW-0813">Transport</keyword>
<evidence type="ECO:0000313" key="9">
    <source>
        <dbReference type="EMBL" id="THH37315.1"/>
    </source>
</evidence>
<dbReference type="NCBIfam" id="TIGR01844">
    <property type="entry name" value="type_I_sec_TolC"/>
    <property type="match status" value="1"/>
</dbReference>
<dbReference type="PANTHER" id="PTHR30026:SF22">
    <property type="entry name" value="OUTER MEMBRANE EFFLUX PROTEIN"/>
    <property type="match status" value="1"/>
</dbReference>
<evidence type="ECO:0000256" key="6">
    <source>
        <dbReference type="ARBA" id="ARBA00023136"/>
    </source>
</evidence>
<dbReference type="GO" id="GO:1990281">
    <property type="term" value="C:efflux pump complex"/>
    <property type="evidence" value="ECO:0007669"/>
    <property type="project" value="TreeGrafter"/>
</dbReference>
<comment type="similarity">
    <text evidence="2">Belongs to the outer membrane factor (OMF) (TC 1.B.17) family.</text>
</comment>
<comment type="caution">
    <text evidence="9">The sequence shown here is derived from an EMBL/GenBank/DDBJ whole genome shotgun (WGS) entry which is preliminary data.</text>
</comment>
<evidence type="ECO:0000256" key="2">
    <source>
        <dbReference type="ARBA" id="ARBA00007613"/>
    </source>
</evidence>
<dbReference type="InterPro" id="IPR003423">
    <property type="entry name" value="OMP_efflux"/>
</dbReference>
<evidence type="ECO:0000256" key="8">
    <source>
        <dbReference type="SAM" id="Coils"/>
    </source>
</evidence>